<dbReference type="RefSeq" id="WP_075049121.1">
    <property type="nucleotide sequence ID" value="NZ_CP006867.1"/>
</dbReference>
<dbReference type="PANTHER" id="PTHR31873">
    <property type="entry name" value="L-ASPARTATE DEHYDROGENASE-RELATED"/>
    <property type="match status" value="1"/>
</dbReference>
<dbReference type="Gene3D" id="3.40.50.720">
    <property type="entry name" value="NAD(P)-binding Rossmann-like Domain"/>
    <property type="match status" value="1"/>
</dbReference>
<feature type="domain" description="Aspartate dehydrogenase" evidence="2">
    <location>
        <begin position="168"/>
        <end position="251"/>
    </location>
</feature>
<evidence type="ECO:0000256" key="1">
    <source>
        <dbReference type="ARBA" id="ARBA00008331"/>
    </source>
</evidence>
<proteinExistence type="inferred from homology"/>
<dbReference type="EMBL" id="CP006867">
    <property type="protein sequence ID" value="ALU12097.1"/>
    <property type="molecule type" value="Genomic_DNA"/>
</dbReference>
<evidence type="ECO:0000259" key="3">
    <source>
        <dbReference type="Pfam" id="PF03447"/>
    </source>
</evidence>
<comment type="similarity">
    <text evidence="1">Belongs to the L-aspartate dehydrogenase family.</text>
</comment>
<dbReference type="AlphaFoldDB" id="A0A0U2WMB4"/>
<evidence type="ECO:0000259" key="2">
    <source>
        <dbReference type="Pfam" id="PF01958"/>
    </source>
</evidence>
<dbReference type="Gene3D" id="3.30.360.10">
    <property type="entry name" value="Dihydrodipicolinate Reductase, domain 2"/>
    <property type="match status" value="1"/>
</dbReference>
<dbReference type="STRING" id="940295.EYM_00160"/>
<dbReference type="PANTHER" id="PTHR31873:SF6">
    <property type="entry name" value="ASPARTATE DEHYDROGENASE DOMAIN-CONTAINING PROTEIN"/>
    <property type="match status" value="1"/>
</dbReference>
<dbReference type="GO" id="GO:0050661">
    <property type="term" value="F:NADP binding"/>
    <property type="evidence" value="ECO:0007669"/>
    <property type="project" value="InterPro"/>
</dbReference>
<dbReference type="OrthoDB" id="15415at2157"/>
<dbReference type="SUPFAM" id="SSF51735">
    <property type="entry name" value="NAD(P)-binding Rossmann-fold domains"/>
    <property type="match status" value="1"/>
</dbReference>
<dbReference type="GeneID" id="30679451"/>
<reference evidence="4 5" key="1">
    <citation type="submission" date="2013-11" db="EMBL/GenBank/DDBJ databases">
        <title>Comparative genomics of Ignicoccus.</title>
        <authorList>
            <person name="Podar M."/>
        </authorList>
    </citation>
    <scope>NUCLEOTIDE SEQUENCE [LARGE SCALE GENOMIC DNA]</scope>
    <source>
        <strain evidence="4 5">DSM 13165</strain>
    </source>
</reference>
<name>A0A0U2WMB4_9CREN</name>
<dbReference type="GO" id="GO:0033735">
    <property type="term" value="F:aspartate dehydrogenase [NAD(P)+] activity"/>
    <property type="evidence" value="ECO:0007669"/>
    <property type="project" value="InterPro"/>
</dbReference>
<sequence>MGEILIIGTTPIAIETINTLKEMQLNIDAIDVIDTENIGIEINRANEKVKIIDLDVALKKNYTLVVEMAGASKAKDLVPKFLERGNKVVLLAASLLADEKYFEEITRIAKLSGGKIIVPFGAIPGLDIISALSPLQNLDVEIEIRRPPEVLAKVLKEAGFEPDAAEVPVVLYEGSALEELKRIKNGINTIMAAVLAAGRDIKLKIVADSQVEGSKYKVKISSPIANVRIEAIYEVLGKDPTVSKIFVYSVIRVIKAILEDQTVIVF</sequence>
<keyword evidence="5" id="KW-1185">Reference proteome</keyword>
<organism evidence="4 5">
    <name type="scientific">Ignicoccus islandicus DSM 13165</name>
    <dbReference type="NCBI Taxonomy" id="940295"/>
    <lineage>
        <taxon>Archaea</taxon>
        <taxon>Thermoproteota</taxon>
        <taxon>Thermoprotei</taxon>
        <taxon>Desulfurococcales</taxon>
        <taxon>Desulfurococcaceae</taxon>
        <taxon>Ignicoccus</taxon>
    </lineage>
</organism>
<gene>
    <name evidence="4" type="ORF">EYM_00160</name>
</gene>
<dbReference type="GO" id="GO:0009435">
    <property type="term" value="P:NAD+ biosynthetic process"/>
    <property type="evidence" value="ECO:0007669"/>
    <property type="project" value="InterPro"/>
</dbReference>
<dbReference type="InterPro" id="IPR005106">
    <property type="entry name" value="Asp/hSer_DH_NAD-bd"/>
</dbReference>
<feature type="domain" description="Aspartate/homoserine dehydrogenase NAD-binding" evidence="3">
    <location>
        <begin position="15"/>
        <end position="119"/>
    </location>
</feature>
<dbReference type="Pfam" id="PF01958">
    <property type="entry name" value="Asp_DH_C"/>
    <property type="match status" value="1"/>
</dbReference>
<dbReference type="InterPro" id="IPR036291">
    <property type="entry name" value="NAD(P)-bd_dom_sf"/>
</dbReference>
<accession>A0A0U2WMB4</accession>
<evidence type="ECO:0000313" key="5">
    <source>
        <dbReference type="Proteomes" id="UP000060778"/>
    </source>
</evidence>
<dbReference type="Proteomes" id="UP000060778">
    <property type="component" value="Chromosome"/>
</dbReference>
<evidence type="ECO:0000313" key="4">
    <source>
        <dbReference type="EMBL" id="ALU12097.1"/>
    </source>
</evidence>
<dbReference type="KEGG" id="iis:EYM_00160"/>
<dbReference type="InterPro" id="IPR002811">
    <property type="entry name" value="Asp_DH"/>
</dbReference>
<dbReference type="Pfam" id="PF03447">
    <property type="entry name" value="NAD_binding_3"/>
    <property type="match status" value="1"/>
</dbReference>
<dbReference type="SUPFAM" id="SSF55347">
    <property type="entry name" value="Glyceraldehyde-3-phosphate dehydrogenase-like, C-terminal domain"/>
    <property type="match status" value="1"/>
</dbReference>
<protein>
    <submittedName>
        <fullName evidence="4">Uncharacterized protein</fullName>
    </submittedName>
</protein>